<evidence type="ECO:0000256" key="1">
    <source>
        <dbReference type="ARBA" id="ARBA00005525"/>
    </source>
</evidence>
<protein>
    <submittedName>
        <fullName evidence="3">Pyrroline-5-carboxylate reductase</fullName>
    </submittedName>
</protein>
<accession>A0A1V0AH86</accession>
<dbReference type="Gene3D" id="3.40.50.720">
    <property type="entry name" value="NAD(P)-binding Rossmann-like Domain"/>
    <property type="match status" value="1"/>
</dbReference>
<dbReference type="GO" id="GO:0004735">
    <property type="term" value="F:pyrroline-5-carboxylate reductase activity"/>
    <property type="evidence" value="ECO:0007669"/>
    <property type="project" value="TreeGrafter"/>
</dbReference>
<dbReference type="GO" id="GO:0055129">
    <property type="term" value="P:L-proline biosynthetic process"/>
    <property type="evidence" value="ECO:0007669"/>
    <property type="project" value="TreeGrafter"/>
</dbReference>
<proteinExistence type="inferred from homology"/>
<dbReference type="PANTHER" id="PTHR11645:SF13">
    <property type="entry name" value="PYRROLINE-5-CARBOXYLATE REDUCTASE CATALYTIC N-TERMINAL DOMAIN-CONTAINING PROTEIN"/>
    <property type="match status" value="1"/>
</dbReference>
<dbReference type="PANTHER" id="PTHR11645">
    <property type="entry name" value="PYRROLINE-5-CARBOXYLATE REDUCTASE"/>
    <property type="match status" value="1"/>
</dbReference>
<dbReference type="InterPro" id="IPR028939">
    <property type="entry name" value="P5C_Rdtase_cat_N"/>
</dbReference>
<dbReference type="STRING" id="1909395.BKM31_55995"/>
<evidence type="ECO:0000259" key="2">
    <source>
        <dbReference type="Pfam" id="PF03807"/>
    </source>
</evidence>
<name>A0A1V0AH86_9ACTN</name>
<dbReference type="KEGG" id="noa:BKM31_55995"/>
<evidence type="ECO:0000313" key="4">
    <source>
        <dbReference type="Proteomes" id="UP000190797"/>
    </source>
</evidence>
<dbReference type="InterPro" id="IPR036291">
    <property type="entry name" value="NAD(P)-bd_dom_sf"/>
</dbReference>
<keyword evidence="4" id="KW-1185">Reference proteome</keyword>
<evidence type="ECO:0000313" key="3">
    <source>
        <dbReference type="EMBL" id="AQZ69549.1"/>
    </source>
</evidence>
<dbReference type="OrthoDB" id="4425838at2"/>
<dbReference type="AlphaFoldDB" id="A0A1V0AH86"/>
<dbReference type="EMBL" id="CP017717">
    <property type="protein sequence ID" value="AQZ69549.1"/>
    <property type="molecule type" value="Genomic_DNA"/>
</dbReference>
<reference evidence="4" key="1">
    <citation type="journal article" date="2017" name="Med. Chem. Commun.">
        <title>Nonomuraea sp. ATCC 55076 harbours the largest actinomycete chromosome to date and the kistamicin biosynthetic gene cluster.</title>
        <authorList>
            <person name="Nazari B."/>
            <person name="Forneris C.C."/>
            <person name="Gibson M.I."/>
            <person name="Moon K."/>
            <person name="Schramma K.R."/>
            <person name="Seyedsayamdost M.R."/>
        </authorList>
    </citation>
    <scope>NUCLEOTIDE SEQUENCE [LARGE SCALE GENOMIC DNA]</scope>
    <source>
        <strain evidence="4">ATCC 55076</strain>
    </source>
</reference>
<feature type="domain" description="Pyrroline-5-carboxylate reductase catalytic N-terminal" evidence="2">
    <location>
        <begin position="7"/>
        <end position="98"/>
    </location>
</feature>
<organism evidence="3 4">
    <name type="scientific">[Actinomadura] parvosata subsp. kistnae</name>
    <dbReference type="NCBI Taxonomy" id="1909395"/>
    <lineage>
        <taxon>Bacteria</taxon>
        <taxon>Bacillati</taxon>
        <taxon>Actinomycetota</taxon>
        <taxon>Actinomycetes</taxon>
        <taxon>Streptosporangiales</taxon>
        <taxon>Streptosporangiaceae</taxon>
        <taxon>Nonomuraea</taxon>
    </lineage>
</organism>
<gene>
    <name evidence="3" type="ORF">BKM31_55995</name>
</gene>
<sequence>MEVAAVRIGIIGVGEIARAIVTGLCDGADAPPEVLLSPRGARAAAELSERYASVHVCADNQDVAGRAELLIISVRPQDRHEALAGLRVAAGTTVVNVMGGVANDDVRSLLGTDAPVVRAIPLPAVRERRSVTVTCPPNPVVDAFFASLGGALPVADEATFNVFSALTATLSTHYSYLATLTSWAAGHGLSPADADRYVRGLFQGVGRSLSDETRPLHRLAGDHETPGGLNERVRTTWFDDTNAAALRSVLDALLADLK</sequence>
<dbReference type="SUPFAM" id="SSF51735">
    <property type="entry name" value="NAD(P)-binding Rossmann-fold domains"/>
    <property type="match status" value="1"/>
</dbReference>
<dbReference type="Proteomes" id="UP000190797">
    <property type="component" value="Chromosome"/>
</dbReference>
<dbReference type="Pfam" id="PF03807">
    <property type="entry name" value="F420_oxidored"/>
    <property type="match status" value="1"/>
</dbReference>
<comment type="similarity">
    <text evidence="1">Belongs to the pyrroline-5-carboxylate reductase family.</text>
</comment>